<feature type="transmembrane region" description="Helical" evidence="4">
    <location>
        <begin position="48"/>
        <end position="71"/>
    </location>
</feature>
<keyword evidence="1 4" id="KW-0812">Transmembrane</keyword>
<name>D5RR73_9PROT</name>
<evidence type="ECO:0000256" key="3">
    <source>
        <dbReference type="ARBA" id="ARBA00023136"/>
    </source>
</evidence>
<dbReference type="PANTHER" id="PTHR23527:SF1">
    <property type="entry name" value="BLL3282 PROTEIN"/>
    <property type="match status" value="1"/>
</dbReference>
<dbReference type="InterPro" id="IPR036259">
    <property type="entry name" value="MFS_trans_sf"/>
</dbReference>
<evidence type="ECO:0000256" key="4">
    <source>
        <dbReference type="SAM" id="Phobius"/>
    </source>
</evidence>
<dbReference type="InterPro" id="IPR011701">
    <property type="entry name" value="MFS"/>
</dbReference>
<gene>
    <name evidence="5" type="ORF">HMPREF0731_3585</name>
</gene>
<keyword evidence="2 4" id="KW-1133">Transmembrane helix</keyword>
<dbReference type="Proteomes" id="UP000005324">
    <property type="component" value="Unassembled WGS sequence"/>
</dbReference>
<evidence type="ECO:0000256" key="2">
    <source>
        <dbReference type="ARBA" id="ARBA00022989"/>
    </source>
</evidence>
<keyword evidence="6" id="KW-1185">Reference proteome</keyword>
<dbReference type="HOGENOM" id="CLU_1184332_0_0_5"/>
<dbReference type="EMBL" id="ADVL01000689">
    <property type="protein sequence ID" value="EFH10202.1"/>
    <property type="molecule type" value="Genomic_DNA"/>
</dbReference>
<dbReference type="SUPFAM" id="SSF103473">
    <property type="entry name" value="MFS general substrate transporter"/>
    <property type="match status" value="1"/>
</dbReference>
<proteinExistence type="predicted"/>
<feature type="transmembrane region" description="Helical" evidence="4">
    <location>
        <begin position="207"/>
        <end position="225"/>
    </location>
</feature>
<feature type="transmembrane region" description="Helical" evidence="4">
    <location>
        <begin position="175"/>
        <end position="201"/>
    </location>
</feature>
<dbReference type="Pfam" id="PF07690">
    <property type="entry name" value="MFS_1"/>
    <property type="match status" value="1"/>
</dbReference>
<dbReference type="GO" id="GO:0022857">
    <property type="term" value="F:transmembrane transporter activity"/>
    <property type="evidence" value="ECO:0007669"/>
    <property type="project" value="InterPro"/>
</dbReference>
<organism evidence="5 6">
    <name type="scientific">Pseudoroseomonas cervicalis ATCC 49957</name>
    <dbReference type="NCBI Taxonomy" id="525371"/>
    <lineage>
        <taxon>Bacteria</taxon>
        <taxon>Pseudomonadati</taxon>
        <taxon>Pseudomonadota</taxon>
        <taxon>Alphaproteobacteria</taxon>
        <taxon>Acetobacterales</taxon>
        <taxon>Roseomonadaceae</taxon>
        <taxon>Roseomonas</taxon>
    </lineage>
</organism>
<evidence type="ECO:0008006" key="7">
    <source>
        <dbReference type="Google" id="ProtNLM"/>
    </source>
</evidence>
<evidence type="ECO:0000256" key="1">
    <source>
        <dbReference type="ARBA" id="ARBA00022692"/>
    </source>
</evidence>
<comment type="caution">
    <text evidence="5">The sequence shown here is derived from an EMBL/GenBank/DDBJ whole genome shotgun (WGS) entry which is preliminary data.</text>
</comment>
<sequence>MLAQAAIGMAGGLLFWTCYREGEQAAAGAAPALPLRALLARLGQDGGFWPVLGAGIAMSAFQFTFTASAIGFMAERFGLGLVAASGLFAIAQLVGIPGRALLPMLVDRLWPGRRERCLGWVMAICVVVTGLYALLPPDAPGWALPALLVLLGLFGIGWFPLYLLQIAELAPRGAIAATVGFASTLCMIAMALAPLLFGLVADAAGHGAAWALLLLPVAALAPRLIRRPRRAIAG</sequence>
<feature type="transmembrane region" description="Helical" evidence="4">
    <location>
        <begin position="141"/>
        <end position="163"/>
    </location>
</feature>
<protein>
    <recommendedName>
        <fullName evidence="7">Major facilitator superfamily (MFS) profile domain-containing protein</fullName>
    </recommendedName>
</protein>
<keyword evidence="3 4" id="KW-0472">Membrane</keyword>
<reference evidence="5 6" key="1">
    <citation type="submission" date="2010-04" db="EMBL/GenBank/DDBJ databases">
        <authorList>
            <person name="Qin X."/>
            <person name="Bachman B."/>
            <person name="Battles P."/>
            <person name="Bell A."/>
            <person name="Bess C."/>
            <person name="Bickham C."/>
            <person name="Chaboub L."/>
            <person name="Chen D."/>
            <person name="Coyle M."/>
            <person name="Deiros D.R."/>
            <person name="Dinh H."/>
            <person name="Forbes L."/>
            <person name="Fowler G."/>
            <person name="Francisco L."/>
            <person name="Fu Q."/>
            <person name="Gubbala S."/>
            <person name="Hale W."/>
            <person name="Han Y."/>
            <person name="Hemphill L."/>
            <person name="Highlander S.K."/>
            <person name="Hirani K."/>
            <person name="Hogues M."/>
            <person name="Jackson L."/>
            <person name="Jakkamsetti A."/>
            <person name="Javaid M."/>
            <person name="Jiang H."/>
            <person name="Korchina V."/>
            <person name="Kovar C."/>
            <person name="Lara F."/>
            <person name="Lee S."/>
            <person name="Mata R."/>
            <person name="Mathew T."/>
            <person name="Moen C."/>
            <person name="Morales K."/>
            <person name="Munidasa M."/>
            <person name="Nazareth L."/>
            <person name="Ngo R."/>
            <person name="Nguyen L."/>
            <person name="Okwuonu G."/>
            <person name="Ongeri F."/>
            <person name="Patil S."/>
            <person name="Petrosino J."/>
            <person name="Pham C."/>
            <person name="Pham P."/>
            <person name="Pu L.-L."/>
            <person name="Puazo M."/>
            <person name="Raj R."/>
            <person name="Reid J."/>
            <person name="Rouhana J."/>
            <person name="Saada N."/>
            <person name="Shang Y."/>
            <person name="Simmons D."/>
            <person name="Thornton R."/>
            <person name="Warren J."/>
            <person name="Weissenberger G."/>
            <person name="Zhang J."/>
            <person name="Zhang L."/>
            <person name="Zhou C."/>
            <person name="Zhu D."/>
            <person name="Muzny D."/>
            <person name="Worley K."/>
            <person name="Gibbs R."/>
        </authorList>
    </citation>
    <scope>NUCLEOTIDE SEQUENCE [LARGE SCALE GENOMIC DNA]</scope>
    <source>
        <strain evidence="5 6">ATCC 49957</strain>
    </source>
</reference>
<dbReference type="InterPro" id="IPR052952">
    <property type="entry name" value="MFS-Transporter"/>
</dbReference>
<dbReference type="PANTHER" id="PTHR23527">
    <property type="entry name" value="BLL3282 PROTEIN"/>
    <property type="match status" value="1"/>
</dbReference>
<evidence type="ECO:0000313" key="5">
    <source>
        <dbReference type="EMBL" id="EFH10202.1"/>
    </source>
</evidence>
<dbReference type="Gene3D" id="1.20.1250.20">
    <property type="entry name" value="MFS general substrate transporter like domains"/>
    <property type="match status" value="1"/>
</dbReference>
<accession>D5RR73</accession>
<feature type="transmembrane region" description="Helical" evidence="4">
    <location>
        <begin position="117"/>
        <end position="135"/>
    </location>
</feature>
<feature type="transmembrane region" description="Helical" evidence="4">
    <location>
        <begin position="77"/>
        <end position="96"/>
    </location>
</feature>
<dbReference type="AlphaFoldDB" id="D5RR73"/>
<evidence type="ECO:0000313" key="6">
    <source>
        <dbReference type="Proteomes" id="UP000005324"/>
    </source>
</evidence>